<comment type="similarity">
    <text evidence="4 9 10">Belongs to the HisA/HisF family.</text>
</comment>
<evidence type="ECO:0000313" key="13">
    <source>
        <dbReference type="Proteomes" id="UP000178797"/>
    </source>
</evidence>
<evidence type="ECO:0000313" key="12">
    <source>
        <dbReference type="EMBL" id="OGL47344.1"/>
    </source>
</evidence>
<comment type="caution">
    <text evidence="12">The sequence shown here is derived from an EMBL/GenBank/DDBJ whole genome shotgun (WGS) entry which is preliminary data.</text>
</comment>
<evidence type="ECO:0000256" key="2">
    <source>
        <dbReference type="ARBA" id="ARBA00004496"/>
    </source>
</evidence>
<dbReference type="GO" id="GO:0000105">
    <property type="term" value="P:L-histidine biosynthetic process"/>
    <property type="evidence" value="ECO:0007669"/>
    <property type="project" value="UniProtKB-UniRule"/>
</dbReference>
<keyword evidence="8 9" id="KW-0413">Isomerase</keyword>
<keyword evidence="7 9" id="KW-0368">Histidine biosynthesis</keyword>
<evidence type="ECO:0000256" key="6">
    <source>
        <dbReference type="ARBA" id="ARBA00022605"/>
    </source>
</evidence>
<gene>
    <name evidence="9" type="primary">hisA</name>
    <name evidence="12" type="ORF">A2W05_01925</name>
</gene>
<comment type="pathway">
    <text evidence="3 9 11">Amino-acid biosynthesis; L-histidine biosynthesis; L-histidine from 5-phospho-alpha-D-ribose 1-diphosphate: step 4/9.</text>
</comment>
<dbReference type="PANTHER" id="PTHR43090:SF2">
    <property type="entry name" value="1-(5-PHOSPHORIBOSYL)-5-[(5-PHOSPHORIBOSYLAMINO)METHYLIDENEAMINO] IMIDAZOLE-4-CARBOXAMIDE ISOMERASE"/>
    <property type="match status" value="1"/>
</dbReference>
<keyword evidence="6 9" id="KW-0028">Amino-acid biosynthesis</keyword>
<reference evidence="12 13" key="1">
    <citation type="journal article" date="2016" name="Nat. Commun.">
        <title>Thousands of microbial genomes shed light on interconnected biogeochemical processes in an aquifer system.</title>
        <authorList>
            <person name="Anantharaman K."/>
            <person name="Brown C.T."/>
            <person name="Hug L.A."/>
            <person name="Sharon I."/>
            <person name="Castelle C.J."/>
            <person name="Probst A.J."/>
            <person name="Thomas B.C."/>
            <person name="Singh A."/>
            <person name="Wilkins M.J."/>
            <person name="Karaoz U."/>
            <person name="Brodie E.L."/>
            <person name="Williams K.H."/>
            <person name="Hubbard S.S."/>
            <person name="Banfield J.F."/>
        </authorList>
    </citation>
    <scope>NUCLEOTIDE SEQUENCE [LARGE SCALE GENOMIC DNA]</scope>
</reference>
<comment type="subcellular location">
    <subcellularLocation>
        <location evidence="2 9 11">Cytoplasm</location>
    </subcellularLocation>
</comment>
<accession>A0A1F7S268</accession>
<dbReference type="InterPro" id="IPR023016">
    <property type="entry name" value="HisA/PriA"/>
</dbReference>
<organism evidence="12 13">
    <name type="scientific">Candidatus Schekmanbacteria bacterium RBG_16_38_10</name>
    <dbReference type="NCBI Taxonomy" id="1817879"/>
    <lineage>
        <taxon>Bacteria</taxon>
        <taxon>Candidatus Schekmaniibacteriota</taxon>
    </lineage>
</organism>
<feature type="active site" description="Proton acceptor" evidence="9">
    <location>
        <position position="8"/>
    </location>
</feature>
<dbReference type="AlphaFoldDB" id="A0A1F7S268"/>
<dbReference type="NCBIfam" id="NF010112">
    <property type="entry name" value="PRK13585.1"/>
    <property type="match status" value="1"/>
</dbReference>
<dbReference type="InterPro" id="IPR011060">
    <property type="entry name" value="RibuloseP-bd_barrel"/>
</dbReference>
<feature type="active site" description="Proton donor" evidence="9">
    <location>
        <position position="129"/>
    </location>
</feature>
<dbReference type="PANTHER" id="PTHR43090">
    <property type="entry name" value="1-(5-PHOSPHORIBOSYL)-5-[(5-PHOSPHORIBOSYLAMINO)METHYLIDENEAMINO] IMIDAZOLE-4-CARBOXAMIDE ISOMERASE"/>
    <property type="match status" value="1"/>
</dbReference>
<evidence type="ECO:0000256" key="5">
    <source>
        <dbReference type="ARBA" id="ARBA00022490"/>
    </source>
</evidence>
<comment type="catalytic activity">
    <reaction evidence="1 9 11">
        <text>1-(5-phospho-beta-D-ribosyl)-5-[(5-phospho-beta-D-ribosylamino)methylideneamino]imidazole-4-carboxamide = 5-[(5-phospho-1-deoxy-D-ribulos-1-ylimino)methylamino]-1-(5-phospho-beta-D-ribosyl)imidazole-4-carboxamide</text>
        <dbReference type="Rhea" id="RHEA:15469"/>
        <dbReference type="ChEBI" id="CHEBI:58435"/>
        <dbReference type="ChEBI" id="CHEBI:58525"/>
        <dbReference type="EC" id="5.3.1.16"/>
    </reaction>
</comment>
<dbReference type="GO" id="GO:0005737">
    <property type="term" value="C:cytoplasm"/>
    <property type="evidence" value="ECO:0007669"/>
    <property type="project" value="UniProtKB-SubCell"/>
</dbReference>
<dbReference type="NCBIfam" id="TIGR00007">
    <property type="entry name" value="1-(5-phosphoribosyl)-5-[(5-phosphoribosylamino)methylideneamino]imidazole-4-carboxamide isomerase"/>
    <property type="match status" value="1"/>
</dbReference>
<sequence>MLIIPAIDLKGGKCVRLIQGKMDEETVFSDSPLKVAKRWEKLGAKLIHVVDLDGAVSGKPGNKELVAEIARSLSIPVQIGGGIRDFKTAQAYFLDGIDRIILGTVAYDNIELVSELCKSYPGKIIVGIDAKNGMVAIKGWVEITEKKAIELAKEYENLGVAGIIYTDISKDGMMIGPNIDAIKEFASAINIPVIASGGVSNIDDLKKIAEISHYRIKGVIVGKALYTGAIDLREAIRVVNSI</sequence>
<dbReference type="Pfam" id="PF00977">
    <property type="entry name" value="His_biosynth"/>
    <property type="match status" value="1"/>
</dbReference>
<dbReference type="InterPro" id="IPR013785">
    <property type="entry name" value="Aldolase_TIM"/>
</dbReference>
<dbReference type="Gene3D" id="3.20.20.70">
    <property type="entry name" value="Aldolase class I"/>
    <property type="match status" value="1"/>
</dbReference>
<evidence type="ECO:0000256" key="8">
    <source>
        <dbReference type="ARBA" id="ARBA00023235"/>
    </source>
</evidence>
<dbReference type="EC" id="5.3.1.16" evidence="9 11"/>
<evidence type="ECO:0000256" key="1">
    <source>
        <dbReference type="ARBA" id="ARBA00000901"/>
    </source>
</evidence>
<evidence type="ECO:0000256" key="11">
    <source>
        <dbReference type="RuleBase" id="RU003658"/>
    </source>
</evidence>
<dbReference type="SUPFAM" id="SSF51366">
    <property type="entry name" value="Ribulose-phoshate binding barrel"/>
    <property type="match status" value="1"/>
</dbReference>
<dbReference type="CDD" id="cd04732">
    <property type="entry name" value="HisA"/>
    <property type="match status" value="1"/>
</dbReference>
<dbReference type="GO" id="GO:0003949">
    <property type="term" value="F:1-(5-phosphoribosyl)-5-[(5-phosphoribosylamino)methylideneamino]imidazole-4-carboxamide isomerase activity"/>
    <property type="evidence" value="ECO:0007669"/>
    <property type="project" value="UniProtKB-UniRule"/>
</dbReference>
<protein>
    <recommendedName>
        <fullName evidence="9 11">1-(5-phosphoribosyl)-5-[(5-phosphoribosylamino)methylideneamino] imidazole-4-carboxamide isomerase</fullName>
        <ecNumber evidence="9 11">5.3.1.16</ecNumber>
    </recommendedName>
    <alternativeName>
        <fullName evidence="9">Phosphoribosylformimino-5-aminoimidazole carboxamide ribotide isomerase</fullName>
    </alternativeName>
</protein>
<evidence type="ECO:0000256" key="4">
    <source>
        <dbReference type="ARBA" id="ARBA00009667"/>
    </source>
</evidence>
<keyword evidence="5 9" id="KW-0963">Cytoplasm</keyword>
<dbReference type="FunFam" id="3.20.20.70:FF:000009">
    <property type="entry name" value="1-(5-phosphoribosyl)-5-[(5-phosphoribosylamino)methylideneamino] imidazole-4-carboxamide isomerase"/>
    <property type="match status" value="1"/>
</dbReference>
<evidence type="ECO:0000256" key="7">
    <source>
        <dbReference type="ARBA" id="ARBA00023102"/>
    </source>
</evidence>
<dbReference type="InterPro" id="IPR006063">
    <property type="entry name" value="HisA_bact_arch"/>
</dbReference>
<dbReference type="HAMAP" id="MF_01014">
    <property type="entry name" value="HisA"/>
    <property type="match status" value="1"/>
</dbReference>
<dbReference type="InterPro" id="IPR006062">
    <property type="entry name" value="His_biosynth"/>
</dbReference>
<dbReference type="GO" id="GO:0000162">
    <property type="term" value="P:L-tryptophan biosynthetic process"/>
    <property type="evidence" value="ECO:0007669"/>
    <property type="project" value="TreeGrafter"/>
</dbReference>
<name>A0A1F7S268_9BACT</name>
<dbReference type="InterPro" id="IPR044524">
    <property type="entry name" value="Isoase_HisA-like"/>
</dbReference>
<evidence type="ECO:0000256" key="9">
    <source>
        <dbReference type="HAMAP-Rule" id="MF_01014"/>
    </source>
</evidence>
<dbReference type="Proteomes" id="UP000178797">
    <property type="component" value="Unassembled WGS sequence"/>
</dbReference>
<evidence type="ECO:0000256" key="10">
    <source>
        <dbReference type="RuleBase" id="RU003657"/>
    </source>
</evidence>
<evidence type="ECO:0000256" key="3">
    <source>
        <dbReference type="ARBA" id="ARBA00005133"/>
    </source>
</evidence>
<proteinExistence type="inferred from homology"/>
<dbReference type="UniPathway" id="UPA00031">
    <property type="reaction ID" value="UER00009"/>
</dbReference>
<dbReference type="EMBL" id="MGDE01000043">
    <property type="protein sequence ID" value="OGL47344.1"/>
    <property type="molecule type" value="Genomic_DNA"/>
</dbReference>